<keyword evidence="2" id="KW-1133">Transmembrane helix</keyword>
<name>A0A9X0A1C9_9CNID</name>
<dbReference type="AlphaFoldDB" id="A0A9X0A1C9"/>
<evidence type="ECO:0000256" key="1">
    <source>
        <dbReference type="SAM" id="MobiDB-lite"/>
    </source>
</evidence>
<reference evidence="3" key="1">
    <citation type="submission" date="2023-01" db="EMBL/GenBank/DDBJ databases">
        <title>Genome assembly of the deep-sea coral Lophelia pertusa.</title>
        <authorList>
            <person name="Herrera S."/>
            <person name="Cordes E."/>
        </authorList>
    </citation>
    <scope>NUCLEOTIDE SEQUENCE</scope>
    <source>
        <strain evidence="3">USNM1676648</strain>
        <tissue evidence="3">Polyp</tissue>
    </source>
</reference>
<dbReference type="Proteomes" id="UP001163046">
    <property type="component" value="Unassembled WGS sequence"/>
</dbReference>
<organism evidence="3 4">
    <name type="scientific">Desmophyllum pertusum</name>
    <dbReference type="NCBI Taxonomy" id="174260"/>
    <lineage>
        <taxon>Eukaryota</taxon>
        <taxon>Metazoa</taxon>
        <taxon>Cnidaria</taxon>
        <taxon>Anthozoa</taxon>
        <taxon>Hexacorallia</taxon>
        <taxon>Scleractinia</taxon>
        <taxon>Caryophylliina</taxon>
        <taxon>Caryophylliidae</taxon>
        <taxon>Desmophyllum</taxon>
    </lineage>
</organism>
<dbReference type="PROSITE" id="PS51257">
    <property type="entry name" value="PROKAR_LIPOPROTEIN"/>
    <property type="match status" value="1"/>
</dbReference>
<evidence type="ECO:0000313" key="3">
    <source>
        <dbReference type="EMBL" id="KAJ7391024.1"/>
    </source>
</evidence>
<dbReference type="OrthoDB" id="5961076at2759"/>
<dbReference type="EMBL" id="MU825409">
    <property type="protein sequence ID" value="KAJ7391024.1"/>
    <property type="molecule type" value="Genomic_DNA"/>
</dbReference>
<evidence type="ECO:0000313" key="4">
    <source>
        <dbReference type="Proteomes" id="UP001163046"/>
    </source>
</evidence>
<feature type="region of interest" description="Disordered" evidence="1">
    <location>
        <begin position="36"/>
        <end position="114"/>
    </location>
</feature>
<keyword evidence="4" id="KW-1185">Reference proteome</keyword>
<keyword evidence="2" id="KW-0472">Membrane</keyword>
<feature type="transmembrane region" description="Helical" evidence="2">
    <location>
        <begin position="6"/>
        <end position="29"/>
    </location>
</feature>
<evidence type="ECO:0000256" key="2">
    <source>
        <dbReference type="SAM" id="Phobius"/>
    </source>
</evidence>
<feature type="compositionally biased region" description="Low complexity" evidence="1">
    <location>
        <begin position="45"/>
        <end position="54"/>
    </location>
</feature>
<accession>A0A9X0A1C9</accession>
<proteinExistence type="predicted"/>
<sequence>MVDVVKAVVICLVVAVAILLGCCCHYASLKRREEEMALRNSRTMQQTENTNQNTVPVPNREGSNPIEGQRQPIQTPPEETPQSPDAIADSGPPSYSCLAASGDTQLPDLPPPSYEEALRASTEHLAVTRQERFV</sequence>
<keyword evidence="2" id="KW-0812">Transmembrane</keyword>
<gene>
    <name evidence="3" type="ORF">OS493_021044</name>
</gene>
<protein>
    <submittedName>
        <fullName evidence="3">Uncharacterized protein</fullName>
    </submittedName>
</protein>
<comment type="caution">
    <text evidence="3">The sequence shown here is derived from an EMBL/GenBank/DDBJ whole genome shotgun (WGS) entry which is preliminary data.</text>
</comment>